<dbReference type="Proteomes" id="UP000663887">
    <property type="component" value="Unassembled WGS sequence"/>
</dbReference>
<comment type="caution">
    <text evidence="1">The sequence shown here is derived from an EMBL/GenBank/DDBJ whole genome shotgun (WGS) entry which is preliminary data.</text>
</comment>
<evidence type="ECO:0000313" key="2">
    <source>
        <dbReference type="EMBL" id="CAF2095523.1"/>
    </source>
</evidence>
<dbReference type="Proteomes" id="UP000663856">
    <property type="component" value="Unassembled WGS sequence"/>
</dbReference>
<dbReference type="EMBL" id="CAJNRG010007494">
    <property type="protein sequence ID" value="CAF2095523.1"/>
    <property type="molecule type" value="Genomic_DNA"/>
</dbReference>
<dbReference type="EMBL" id="CAJNRG010015551">
    <property type="protein sequence ID" value="CAF2171696.1"/>
    <property type="molecule type" value="Genomic_DNA"/>
</dbReference>
<evidence type="ECO:0000313" key="3">
    <source>
        <dbReference type="EMBL" id="CAF2171696.1"/>
    </source>
</evidence>
<proteinExistence type="predicted"/>
<dbReference type="AlphaFoldDB" id="A0A816MK80"/>
<sequence length="115" mass="13340">MEECKHTLRKDPKCIVCSLIADVNFYIKANHPEQIVRVIEKEFVKTIEKDFADLEEKNSFGERKINMIKTIVGDEDLKSIIENDIKLLKEDYESLKHVIDSINATIESCKSNKQL</sequence>
<name>A0A816MK80_9BILA</name>
<accession>A0A816MK80</accession>
<gene>
    <name evidence="1" type="ORF">WKI299_LOCUS3989</name>
    <name evidence="2" type="ORF">XDN619_LOCUS17611</name>
    <name evidence="3" type="ORF">XDN619_LOCUS31235</name>
</gene>
<organism evidence="1 4">
    <name type="scientific">Rotaria magnacalcarata</name>
    <dbReference type="NCBI Taxonomy" id="392030"/>
    <lineage>
        <taxon>Eukaryota</taxon>
        <taxon>Metazoa</taxon>
        <taxon>Spiralia</taxon>
        <taxon>Gnathifera</taxon>
        <taxon>Rotifera</taxon>
        <taxon>Eurotatoria</taxon>
        <taxon>Bdelloidea</taxon>
        <taxon>Philodinida</taxon>
        <taxon>Philodinidae</taxon>
        <taxon>Rotaria</taxon>
    </lineage>
</organism>
<dbReference type="EMBL" id="CAJNRF010000870">
    <property type="protein sequence ID" value="CAF1985178.1"/>
    <property type="molecule type" value="Genomic_DNA"/>
</dbReference>
<reference evidence="1" key="1">
    <citation type="submission" date="2021-02" db="EMBL/GenBank/DDBJ databases">
        <authorList>
            <person name="Nowell W R."/>
        </authorList>
    </citation>
    <scope>NUCLEOTIDE SEQUENCE</scope>
</reference>
<evidence type="ECO:0000313" key="4">
    <source>
        <dbReference type="Proteomes" id="UP000663856"/>
    </source>
</evidence>
<protein>
    <submittedName>
        <fullName evidence="1">Uncharacterized protein</fullName>
    </submittedName>
</protein>
<evidence type="ECO:0000313" key="1">
    <source>
        <dbReference type="EMBL" id="CAF1985178.1"/>
    </source>
</evidence>